<gene>
    <name evidence="2" type="ORF">EYF80_016868</name>
</gene>
<proteinExistence type="predicted"/>
<organism evidence="2 3">
    <name type="scientific">Liparis tanakae</name>
    <name type="common">Tanaka's snailfish</name>
    <dbReference type="NCBI Taxonomy" id="230148"/>
    <lineage>
        <taxon>Eukaryota</taxon>
        <taxon>Metazoa</taxon>
        <taxon>Chordata</taxon>
        <taxon>Craniata</taxon>
        <taxon>Vertebrata</taxon>
        <taxon>Euteleostomi</taxon>
        <taxon>Actinopterygii</taxon>
        <taxon>Neopterygii</taxon>
        <taxon>Teleostei</taxon>
        <taxon>Neoteleostei</taxon>
        <taxon>Acanthomorphata</taxon>
        <taxon>Eupercaria</taxon>
        <taxon>Perciformes</taxon>
        <taxon>Cottioidei</taxon>
        <taxon>Cottales</taxon>
        <taxon>Liparidae</taxon>
        <taxon>Liparis</taxon>
    </lineage>
</organism>
<dbReference type="AlphaFoldDB" id="A0A4Z2I4E4"/>
<name>A0A4Z2I4E4_9TELE</name>
<dbReference type="Proteomes" id="UP000314294">
    <property type="component" value="Unassembled WGS sequence"/>
</dbReference>
<protein>
    <submittedName>
        <fullName evidence="2">Uncharacterized protein</fullName>
    </submittedName>
</protein>
<comment type="caution">
    <text evidence="2">The sequence shown here is derived from an EMBL/GenBank/DDBJ whole genome shotgun (WGS) entry which is preliminary data.</text>
</comment>
<dbReference type="EMBL" id="SRLO01000131">
    <property type="protein sequence ID" value="TNN72939.1"/>
    <property type="molecule type" value="Genomic_DNA"/>
</dbReference>
<reference evidence="2 3" key="1">
    <citation type="submission" date="2019-03" db="EMBL/GenBank/DDBJ databases">
        <title>First draft genome of Liparis tanakae, snailfish: a comprehensive survey of snailfish specific genes.</title>
        <authorList>
            <person name="Kim W."/>
            <person name="Song I."/>
            <person name="Jeong J.-H."/>
            <person name="Kim D."/>
            <person name="Kim S."/>
            <person name="Ryu S."/>
            <person name="Song J.Y."/>
            <person name="Lee S.K."/>
        </authorList>
    </citation>
    <scope>NUCLEOTIDE SEQUENCE [LARGE SCALE GENOMIC DNA]</scope>
    <source>
        <tissue evidence="2">Muscle</tissue>
    </source>
</reference>
<sequence>MSSISKLFYLNTSCGHNLLEGPVLLLGLASRPPSGLRGGGDRGTSRATVGTWDGGGAGDAAWTEATEAGAAVKDTAGEAGTTAPPPWTRAACWALSVAERWAGSALKPAVSCSTLCSRDSI</sequence>
<feature type="compositionally biased region" description="Low complexity" evidence="1">
    <location>
        <begin position="59"/>
        <end position="72"/>
    </location>
</feature>
<evidence type="ECO:0000313" key="2">
    <source>
        <dbReference type="EMBL" id="TNN72939.1"/>
    </source>
</evidence>
<evidence type="ECO:0000313" key="3">
    <source>
        <dbReference type="Proteomes" id="UP000314294"/>
    </source>
</evidence>
<evidence type="ECO:0000256" key="1">
    <source>
        <dbReference type="SAM" id="MobiDB-lite"/>
    </source>
</evidence>
<keyword evidence="3" id="KW-1185">Reference proteome</keyword>
<feature type="region of interest" description="Disordered" evidence="1">
    <location>
        <begin position="33"/>
        <end position="86"/>
    </location>
</feature>
<accession>A0A4Z2I4E4</accession>